<name>A0A7I9VKT4_9BACT</name>
<reference evidence="5" key="1">
    <citation type="journal article" date="2020" name="Appl. Environ. Microbiol.">
        <title>Diazotrophic Anaeromyxobacter Isolates from Soils.</title>
        <authorList>
            <person name="Masuda Y."/>
            <person name="Yamanaka H."/>
            <person name="Xu Z.X."/>
            <person name="Shiratori Y."/>
            <person name="Aono T."/>
            <person name="Amachi S."/>
            <person name="Senoo K."/>
            <person name="Itoh H."/>
        </authorList>
    </citation>
    <scope>NUCLEOTIDE SEQUENCE [LARGE SCALE GENOMIC DNA]</scope>
    <source>
        <strain evidence="5">R267</strain>
    </source>
</reference>
<dbReference type="Gene3D" id="2.30.110.10">
    <property type="entry name" value="Electron Transport, Fmn-binding Protein, Chain A"/>
    <property type="match status" value="1"/>
</dbReference>
<keyword evidence="2" id="KW-0560">Oxidoreductase</keyword>
<dbReference type="SUPFAM" id="SSF50475">
    <property type="entry name" value="FMN-binding split barrel"/>
    <property type="match status" value="1"/>
</dbReference>
<dbReference type="Proteomes" id="UP000503640">
    <property type="component" value="Unassembled WGS sequence"/>
</dbReference>
<evidence type="ECO:0000313" key="5">
    <source>
        <dbReference type="Proteomes" id="UP000503640"/>
    </source>
</evidence>
<accession>A0A7I9VKT4</accession>
<dbReference type="GO" id="GO:0042602">
    <property type="term" value="F:riboflavin reductase (NADPH) activity"/>
    <property type="evidence" value="ECO:0007669"/>
    <property type="project" value="TreeGrafter"/>
</dbReference>
<protein>
    <submittedName>
        <fullName evidence="4">Flavin reductase</fullName>
    </submittedName>
</protein>
<dbReference type="RefSeq" id="WP_176064522.1">
    <property type="nucleotide sequence ID" value="NZ_BJTG01000004.1"/>
</dbReference>
<proteinExistence type="inferred from homology"/>
<comment type="similarity">
    <text evidence="1">Belongs to the non-flavoprotein flavin reductase family.</text>
</comment>
<dbReference type="PANTHER" id="PTHR30466">
    <property type="entry name" value="FLAVIN REDUCTASE"/>
    <property type="match status" value="1"/>
</dbReference>
<dbReference type="AlphaFoldDB" id="A0A7I9VKT4"/>
<evidence type="ECO:0000259" key="3">
    <source>
        <dbReference type="SMART" id="SM00903"/>
    </source>
</evidence>
<dbReference type="InterPro" id="IPR002563">
    <property type="entry name" value="Flavin_Rdtase-like_dom"/>
</dbReference>
<dbReference type="GO" id="GO:0010181">
    <property type="term" value="F:FMN binding"/>
    <property type="evidence" value="ECO:0007669"/>
    <property type="project" value="InterPro"/>
</dbReference>
<sequence length="161" mass="17200">MDKNAFTQVLQKFPLPVTVVTVGRGGAENALTVSWVAPASFDPPQVVFAADRHHYSVDFLRSTKNFAVNVLREGQQRLAAHFSRQAMAEEDKLDAVATREGDSGAAILKDALSYLDCEVAAIYESGDHVLVVGNVVDAGILGDGQPLTTAAGLRYVKASAR</sequence>
<dbReference type="InterPro" id="IPR050268">
    <property type="entry name" value="NADH-dep_flavin_reductase"/>
</dbReference>
<comment type="caution">
    <text evidence="4">The sequence shown here is derived from an EMBL/GenBank/DDBJ whole genome shotgun (WGS) entry which is preliminary data.</text>
</comment>
<dbReference type="PANTHER" id="PTHR30466:SF11">
    <property type="entry name" value="FLAVIN-DEPENDENT MONOOXYGENASE, REDUCTASE SUBUNIT HSAB"/>
    <property type="match status" value="1"/>
</dbReference>
<dbReference type="SMART" id="SM00903">
    <property type="entry name" value="Flavin_Reduct"/>
    <property type="match status" value="1"/>
</dbReference>
<evidence type="ECO:0000256" key="2">
    <source>
        <dbReference type="ARBA" id="ARBA00023002"/>
    </source>
</evidence>
<evidence type="ECO:0000256" key="1">
    <source>
        <dbReference type="ARBA" id="ARBA00008898"/>
    </source>
</evidence>
<organism evidence="4 5">
    <name type="scientific">Anaeromyxobacter diazotrophicus</name>
    <dbReference type="NCBI Taxonomy" id="2590199"/>
    <lineage>
        <taxon>Bacteria</taxon>
        <taxon>Pseudomonadati</taxon>
        <taxon>Myxococcota</taxon>
        <taxon>Myxococcia</taxon>
        <taxon>Myxococcales</taxon>
        <taxon>Cystobacterineae</taxon>
        <taxon>Anaeromyxobacteraceae</taxon>
        <taxon>Anaeromyxobacter</taxon>
    </lineage>
</organism>
<dbReference type="Pfam" id="PF01613">
    <property type="entry name" value="Flavin_Reduct"/>
    <property type="match status" value="1"/>
</dbReference>
<dbReference type="EMBL" id="BJTG01000004">
    <property type="protein sequence ID" value="GEJ57023.1"/>
    <property type="molecule type" value="Genomic_DNA"/>
</dbReference>
<dbReference type="InterPro" id="IPR012349">
    <property type="entry name" value="Split_barrel_FMN-bd"/>
</dbReference>
<keyword evidence="5" id="KW-1185">Reference proteome</keyword>
<feature type="domain" description="Flavin reductase like" evidence="3">
    <location>
        <begin position="10"/>
        <end position="155"/>
    </location>
</feature>
<gene>
    <name evidence="4" type="ORF">AMYX_17640</name>
</gene>
<evidence type="ECO:0000313" key="4">
    <source>
        <dbReference type="EMBL" id="GEJ57023.1"/>
    </source>
</evidence>